<evidence type="ECO:0000256" key="1">
    <source>
        <dbReference type="ARBA" id="ARBA00012552"/>
    </source>
</evidence>
<comment type="catalytic activity">
    <reaction evidence="13">
        <text>ATP + H2O = ADP + phosphate + H(+)</text>
        <dbReference type="Rhea" id="RHEA:13065"/>
        <dbReference type="ChEBI" id="CHEBI:15377"/>
        <dbReference type="ChEBI" id="CHEBI:15378"/>
        <dbReference type="ChEBI" id="CHEBI:30616"/>
        <dbReference type="ChEBI" id="CHEBI:43474"/>
        <dbReference type="ChEBI" id="CHEBI:456216"/>
        <dbReference type="EC" id="3.6.4.13"/>
    </reaction>
</comment>
<dbReference type="FunFam" id="3.40.50.300:FF:000031">
    <property type="entry name" value="Eukaryotic initiation factor 4A-III"/>
    <property type="match status" value="1"/>
</dbReference>
<organism evidence="18 19">
    <name type="scientific">Kwoniella pini CBS 10737</name>
    <dbReference type="NCBI Taxonomy" id="1296096"/>
    <lineage>
        <taxon>Eukaryota</taxon>
        <taxon>Fungi</taxon>
        <taxon>Dikarya</taxon>
        <taxon>Basidiomycota</taxon>
        <taxon>Agaricomycotina</taxon>
        <taxon>Tremellomycetes</taxon>
        <taxon>Tremellales</taxon>
        <taxon>Cryptococcaceae</taxon>
        <taxon>Kwoniella</taxon>
    </lineage>
</organism>
<dbReference type="GO" id="GO:0003724">
    <property type="term" value="F:RNA helicase activity"/>
    <property type="evidence" value="ECO:0007669"/>
    <property type="project" value="UniProtKB-EC"/>
</dbReference>
<accession>A0AAJ8MSP7</accession>
<feature type="domain" description="Helicase ATP-binding" evidence="15">
    <location>
        <begin position="59"/>
        <end position="229"/>
    </location>
</feature>
<dbReference type="PROSITE" id="PS51194">
    <property type="entry name" value="HELICASE_CTER"/>
    <property type="match status" value="1"/>
</dbReference>
<gene>
    <name evidence="18" type="ORF">I206_106461</name>
</gene>
<evidence type="ECO:0000256" key="8">
    <source>
        <dbReference type="ARBA" id="ARBA00022917"/>
    </source>
</evidence>
<reference evidence="18" key="1">
    <citation type="submission" date="2013-07" db="EMBL/GenBank/DDBJ databases">
        <authorList>
            <consortium name="The Broad Institute Genome Sequencing Platform"/>
            <person name="Cuomo C."/>
            <person name="Litvintseva A."/>
            <person name="Chen Y."/>
            <person name="Heitman J."/>
            <person name="Sun S."/>
            <person name="Springer D."/>
            <person name="Dromer F."/>
            <person name="Young S.K."/>
            <person name="Zeng Q."/>
            <person name="Gargeya S."/>
            <person name="Fitzgerald M."/>
            <person name="Abouelleil A."/>
            <person name="Alvarado L."/>
            <person name="Berlin A.M."/>
            <person name="Chapman S.B."/>
            <person name="Dewar J."/>
            <person name="Goldberg J."/>
            <person name="Griggs A."/>
            <person name="Gujja S."/>
            <person name="Hansen M."/>
            <person name="Howarth C."/>
            <person name="Imamovic A."/>
            <person name="Larimer J."/>
            <person name="McCowan C."/>
            <person name="Murphy C."/>
            <person name="Pearson M."/>
            <person name="Priest M."/>
            <person name="Roberts A."/>
            <person name="Saif S."/>
            <person name="Shea T."/>
            <person name="Sykes S."/>
            <person name="Wortman J."/>
            <person name="Nusbaum C."/>
            <person name="Birren B."/>
        </authorList>
    </citation>
    <scope>NUCLEOTIDE SEQUENCE</scope>
    <source>
        <strain evidence="18">CBS 10737</strain>
    </source>
</reference>
<dbReference type="GO" id="GO:0016787">
    <property type="term" value="F:hydrolase activity"/>
    <property type="evidence" value="ECO:0007669"/>
    <property type="project" value="UniProtKB-KW"/>
</dbReference>
<keyword evidence="2" id="KW-0396">Initiation factor</keyword>
<comment type="function">
    <text evidence="11">ATP-dependent RNA helicase which is a subunit of the eIF4F complex involved in cap recognition and is required for mRNA binding to ribosome. In the current model of translation initiation, eIF4A unwinds RNA secondary structures in the 5'-UTR of mRNAs which is necessary to allow efficient binding of the small ribosomal subunit, and subsequent scanning for the initiator codon.</text>
</comment>
<reference evidence="18" key="2">
    <citation type="submission" date="2024-02" db="EMBL/GenBank/DDBJ databases">
        <title>Comparative genomics of Cryptococcus and Kwoniella reveals pathogenesis evolution and contrasting modes of karyotype evolution via chromosome fusion or intercentromeric recombination.</title>
        <authorList>
            <person name="Coelho M.A."/>
            <person name="David-Palma M."/>
            <person name="Shea T."/>
            <person name="Bowers K."/>
            <person name="McGinley-Smith S."/>
            <person name="Mohammad A.W."/>
            <person name="Gnirke A."/>
            <person name="Yurkov A.M."/>
            <person name="Nowrousian M."/>
            <person name="Sun S."/>
            <person name="Cuomo C.A."/>
            <person name="Heitman J."/>
        </authorList>
    </citation>
    <scope>NUCLEOTIDE SEQUENCE</scope>
    <source>
        <strain evidence="18">CBS 10737</strain>
    </source>
</reference>
<dbReference type="PROSITE" id="PS51195">
    <property type="entry name" value="Q_MOTIF"/>
    <property type="match status" value="1"/>
</dbReference>
<feature type="domain" description="DEAD-box RNA helicase Q" evidence="17">
    <location>
        <begin position="28"/>
        <end position="56"/>
    </location>
</feature>
<evidence type="ECO:0000256" key="9">
    <source>
        <dbReference type="ARBA" id="ARBA00024352"/>
    </source>
</evidence>
<dbReference type="InterPro" id="IPR014014">
    <property type="entry name" value="RNA_helicase_DEAD_Q_motif"/>
</dbReference>
<proteinExistence type="inferred from homology"/>
<evidence type="ECO:0000313" key="19">
    <source>
        <dbReference type="Proteomes" id="UP000094020"/>
    </source>
</evidence>
<evidence type="ECO:0000256" key="2">
    <source>
        <dbReference type="ARBA" id="ARBA00022540"/>
    </source>
</evidence>
<evidence type="ECO:0000259" key="17">
    <source>
        <dbReference type="PROSITE" id="PS51195"/>
    </source>
</evidence>
<keyword evidence="19" id="KW-1185">Reference proteome</keyword>
<dbReference type="EC" id="3.6.4.13" evidence="1"/>
<dbReference type="SMART" id="SM00487">
    <property type="entry name" value="DEXDc"/>
    <property type="match status" value="1"/>
</dbReference>
<evidence type="ECO:0000256" key="7">
    <source>
        <dbReference type="ARBA" id="ARBA00022884"/>
    </source>
</evidence>
<comment type="similarity">
    <text evidence="9">Belongs to the DEAD box helicase family. eIF4A subfamily.</text>
</comment>
<dbReference type="FunFam" id="3.40.50.300:FF:000089">
    <property type="entry name" value="Eukaryotic initiation factor 4A-II"/>
    <property type="match status" value="1"/>
</dbReference>
<evidence type="ECO:0000256" key="12">
    <source>
        <dbReference type="ARBA" id="ARBA00032223"/>
    </source>
</evidence>
<keyword evidence="3" id="KW-0547">Nucleotide-binding</keyword>
<evidence type="ECO:0000256" key="13">
    <source>
        <dbReference type="ARBA" id="ARBA00047984"/>
    </source>
</evidence>
<dbReference type="InterPro" id="IPR011545">
    <property type="entry name" value="DEAD/DEAH_box_helicase_dom"/>
</dbReference>
<keyword evidence="8" id="KW-0648">Protein biosynthesis</keyword>
<evidence type="ECO:0000256" key="4">
    <source>
        <dbReference type="ARBA" id="ARBA00022801"/>
    </source>
</evidence>
<keyword evidence="7" id="KW-0694">RNA-binding</keyword>
<evidence type="ECO:0000256" key="5">
    <source>
        <dbReference type="ARBA" id="ARBA00022806"/>
    </source>
</evidence>
<feature type="short sequence motif" description="Q motif" evidence="14">
    <location>
        <begin position="28"/>
        <end position="56"/>
    </location>
</feature>
<dbReference type="SUPFAM" id="SSF52540">
    <property type="entry name" value="P-loop containing nucleoside triphosphate hydrolases"/>
    <property type="match status" value="1"/>
</dbReference>
<feature type="domain" description="Helicase C-terminal" evidence="16">
    <location>
        <begin position="240"/>
        <end position="401"/>
    </location>
</feature>
<dbReference type="PROSITE" id="PS51192">
    <property type="entry name" value="HELICASE_ATP_BIND_1"/>
    <property type="match status" value="1"/>
</dbReference>
<keyword evidence="4" id="KW-0378">Hydrolase</keyword>
<dbReference type="GO" id="GO:0003723">
    <property type="term" value="F:RNA binding"/>
    <property type="evidence" value="ECO:0007669"/>
    <property type="project" value="UniProtKB-KW"/>
</dbReference>
<evidence type="ECO:0000313" key="18">
    <source>
        <dbReference type="EMBL" id="WWC72499.1"/>
    </source>
</evidence>
<dbReference type="InterPro" id="IPR044728">
    <property type="entry name" value="EIF4A_DEADc"/>
</dbReference>
<dbReference type="Pfam" id="PF00271">
    <property type="entry name" value="Helicase_C"/>
    <property type="match status" value="1"/>
</dbReference>
<evidence type="ECO:0000256" key="3">
    <source>
        <dbReference type="ARBA" id="ARBA00022741"/>
    </source>
</evidence>
<dbReference type="InterPro" id="IPR027417">
    <property type="entry name" value="P-loop_NTPase"/>
</dbReference>
<dbReference type="KEGG" id="kpin:30175634"/>
<evidence type="ECO:0000259" key="15">
    <source>
        <dbReference type="PROSITE" id="PS51192"/>
    </source>
</evidence>
<dbReference type="Gene3D" id="3.40.50.300">
    <property type="entry name" value="P-loop containing nucleotide triphosphate hydrolases"/>
    <property type="match status" value="2"/>
</dbReference>
<name>A0AAJ8MSP7_9TREE</name>
<dbReference type="GO" id="GO:0005524">
    <property type="term" value="F:ATP binding"/>
    <property type="evidence" value="ECO:0007669"/>
    <property type="project" value="UniProtKB-KW"/>
</dbReference>
<dbReference type="GO" id="GO:0003743">
    <property type="term" value="F:translation initiation factor activity"/>
    <property type="evidence" value="ECO:0007669"/>
    <property type="project" value="UniProtKB-KW"/>
</dbReference>
<dbReference type="InterPro" id="IPR014001">
    <property type="entry name" value="Helicase_ATP-bd"/>
</dbReference>
<keyword evidence="6" id="KW-0067">ATP-binding</keyword>
<evidence type="ECO:0000259" key="16">
    <source>
        <dbReference type="PROSITE" id="PS51194"/>
    </source>
</evidence>
<dbReference type="GeneID" id="30175634"/>
<dbReference type="SMART" id="SM00490">
    <property type="entry name" value="HELICc"/>
    <property type="match status" value="1"/>
</dbReference>
<evidence type="ECO:0000256" key="14">
    <source>
        <dbReference type="PROSITE-ProRule" id="PRU00552"/>
    </source>
</evidence>
<evidence type="ECO:0000256" key="6">
    <source>
        <dbReference type="ARBA" id="ARBA00022840"/>
    </source>
</evidence>
<dbReference type="Proteomes" id="UP000094020">
    <property type="component" value="Chromosome 9"/>
</dbReference>
<keyword evidence="5 18" id="KW-0347">Helicase</keyword>
<dbReference type="RefSeq" id="XP_019008097.2">
    <property type="nucleotide sequence ID" value="XM_019158959.2"/>
</dbReference>
<dbReference type="PANTHER" id="PTHR47958">
    <property type="entry name" value="ATP-DEPENDENT RNA HELICASE DBP3"/>
    <property type="match status" value="1"/>
</dbReference>
<dbReference type="CDD" id="cd18787">
    <property type="entry name" value="SF2_C_DEAD"/>
    <property type="match status" value="1"/>
</dbReference>
<dbReference type="AlphaFoldDB" id="A0AAJ8MSP7"/>
<dbReference type="Pfam" id="PF00270">
    <property type="entry name" value="DEAD"/>
    <property type="match status" value="1"/>
</dbReference>
<dbReference type="CDD" id="cd18046">
    <property type="entry name" value="DEADc_EIF4AII_EIF4AI_DDX2"/>
    <property type="match status" value="1"/>
</dbReference>
<sequence length="401" mass="45030">MSDVKNETEGGLEMNGDLIESNWNQVVDNFDNMDLKGDLLRGVYAYGFERPSAIQQRAIMPIITGRDCIAQAQSGTGKTATFSISILQRIDTTVKKTQALILAPTRELAQQIQKVVIALGDYLNVDCHACVGGTAVREDMAKLAEGPHVVVGTPGRVFDMINRGALKSDAVKMFCLDEADEMLSTGFKDSIYDIFQLLPAETQVVLLSATMPPEVLDVTKKFMRDPIRILVKKDELTLEGIRQFYIAVEKEEWKLDTLCDLYETVTITQAVIFCSTRRKVDWLTQKLHEREFTVSAMHGDMDQSQREVIMKEFRSGSSRVLIATDLLARGIDVQQVSLVINYDLPASKENYIHRIGRGGRFGRKGVAINFVTQDDVKMLREIETYYNTQVDEMPLNVADLI</sequence>
<dbReference type="InterPro" id="IPR001650">
    <property type="entry name" value="Helicase_C-like"/>
</dbReference>
<evidence type="ECO:0000256" key="11">
    <source>
        <dbReference type="ARBA" id="ARBA00024769"/>
    </source>
</evidence>
<evidence type="ECO:0000256" key="10">
    <source>
        <dbReference type="ARBA" id="ARBA00024412"/>
    </source>
</evidence>
<protein>
    <recommendedName>
        <fullName evidence="10">ATP-dependent RNA helicase eIF4A</fullName>
        <ecNumber evidence="1">3.6.4.13</ecNumber>
    </recommendedName>
    <alternativeName>
        <fullName evidence="12">Eukaryotic initiation factor 4A</fullName>
    </alternativeName>
</protein>
<dbReference type="EMBL" id="CP144527">
    <property type="protein sequence ID" value="WWC72499.1"/>
    <property type="molecule type" value="Genomic_DNA"/>
</dbReference>